<evidence type="ECO:0000256" key="1">
    <source>
        <dbReference type="SAM" id="MobiDB-lite"/>
    </source>
</evidence>
<keyword evidence="2" id="KW-0812">Transmembrane</keyword>
<gene>
    <name evidence="3" type="ORF">DNG_09361</name>
</gene>
<keyword evidence="2" id="KW-1133">Transmembrane helix</keyword>
<keyword evidence="4" id="KW-1185">Reference proteome</keyword>
<evidence type="ECO:0000313" key="4">
    <source>
        <dbReference type="Proteomes" id="UP001187682"/>
    </source>
</evidence>
<reference evidence="3" key="1">
    <citation type="submission" date="2018-03" db="EMBL/GenBank/DDBJ databases">
        <authorList>
            <person name="Guldener U."/>
        </authorList>
    </citation>
    <scope>NUCLEOTIDE SEQUENCE</scope>
</reference>
<organism evidence="3 4">
    <name type="scientific">Cephalotrichum gorgonifer</name>
    <dbReference type="NCBI Taxonomy" id="2041049"/>
    <lineage>
        <taxon>Eukaryota</taxon>
        <taxon>Fungi</taxon>
        <taxon>Dikarya</taxon>
        <taxon>Ascomycota</taxon>
        <taxon>Pezizomycotina</taxon>
        <taxon>Sordariomycetes</taxon>
        <taxon>Hypocreomycetidae</taxon>
        <taxon>Microascales</taxon>
        <taxon>Microascaceae</taxon>
        <taxon>Cephalotrichum</taxon>
    </lineage>
</organism>
<dbReference type="EMBL" id="ONZQ02000016">
    <property type="protein sequence ID" value="SPO06669.1"/>
    <property type="molecule type" value="Genomic_DNA"/>
</dbReference>
<accession>A0AAE8N6R5</accession>
<feature type="region of interest" description="Disordered" evidence="1">
    <location>
        <begin position="1"/>
        <end position="45"/>
    </location>
</feature>
<dbReference type="Proteomes" id="UP001187682">
    <property type="component" value="Unassembled WGS sequence"/>
</dbReference>
<evidence type="ECO:0000313" key="3">
    <source>
        <dbReference type="EMBL" id="SPO06669.1"/>
    </source>
</evidence>
<feature type="transmembrane region" description="Helical" evidence="2">
    <location>
        <begin position="58"/>
        <end position="79"/>
    </location>
</feature>
<name>A0AAE8N6R5_9PEZI</name>
<sequence>MESVQSPNPTKERLLQQDSSSDNIGTAKPEADNQEAEGKGPAGAVQGQRPLRRYWIRALVAIAIPTIITVYYGIIWVWLVQGTTIDEAVKYNTYSGSLIFYSWFIIGVFALSWAKFGLIGVESSMLHTPFWHAPNMVVLLMHADSTWSSPSGWLKAIKHREFHRLWVLLTFTSVLPFIAMPLSGLVFEITDGYISTSEIPLVQGRNQTTFNKKYEQAMAVKPPESAWLLGYPPSIPGIGIIYTDKSVDRSEHDDLKKLPNTLPVAESIPDLFLPPQAEKPVSGRTWGLRIKYDCSVVQSASEFTILSQKPASSIWSLCNEEFDGTKCIDLKTPSGDYISMRNATLLSGNPINVGAYFEVGTSAIPRYKLYDGDDPDFEADEGDNSFVFEYAAWQYHSNGSYHEDTSFFNETVGSTIEGIGSPFIESDGKTYTVNHTFFALKGDIVDGSLYPNRTSDASELMELETIFDGFYNVLLLAPPVGVRCVASSGLGTAELDGVTSTFRNFQRVDPKQADAGFTAGSQRFGLSAADILHDRFHELYIAGGLPGLEGVSNSNRLPGFVTSDGLLRAVNLAYAVDAFDLIYSITSSFKAPWPEPGLTTSREGRILAIASLIPGSAVGYLVLALFCIWAALSVGLSLWYGFRMRPSERLDGYTMLWKGVEMADDLKDNEELIKRKSFHGSKALAALPGR</sequence>
<proteinExistence type="predicted"/>
<evidence type="ECO:0000256" key="2">
    <source>
        <dbReference type="SAM" id="Phobius"/>
    </source>
</evidence>
<keyword evidence="2" id="KW-0472">Membrane</keyword>
<protein>
    <submittedName>
        <fullName evidence="3">Uncharacterized protein</fullName>
    </submittedName>
</protein>
<feature type="transmembrane region" description="Helical" evidence="2">
    <location>
        <begin position="99"/>
        <end position="121"/>
    </location>
</feature>
<feature type="transmembrane region" description="Helical" evidence="2">
    <location>
        <begin position="617"/>
        <end position="640"/>
    </location>
</feature>
<feature type="transmembrane region" description="Helical" evidence="2">
    <location>
        <begin position="165"/>
        <end position="187"/>
    </location>
</feature>
<comment type="caution">
    <text evidence="3">The sequence shown here is derived from an EMBL/GenBank/DDBJ whole genome shotgun (WGS) entry which is preliminary data.</text>
</comment>
<dbReference type="AlphaFoldDB" id="A0AAE8N6R5"/>